<name>A0ABX7BJN0_9CAUL</name>
<keyword evidence="2" id="KW-1185">Reference proteome</keyword>
<dbReference type="RefSeq" id="WP_201102147.1">
    <property type="nucleotide sequence ID" value="NZ_CP067977.1"/>
</dbReference>
<dbReference type="EMBL" id="CP067977">
    <property type="protein sequence ID" value="QQQ17771.1"/>
    <property type="molecule type" value="Genomic_DNA"/>
</dbReference>
<protein>
    <submittedName>
        <fullName evidence="1">Uncharacterized protein</fullName>
    </submittedName>
</protein>
<sequence length="164" mass="18537">MKPLPKTTLEAFDRFWAAYPYRAENPKAPARVVFARLLKEGVCAEALIAAAGRYASFISREKVKSIFIPHARKWLNQRYFEDYMTDPDAPASAPEGPSPDHPLASLFADVGEGPWLSYFAPLVIDQSQRPVRITAPHRFALERLTRDYGPRIVAVLGPVKWEVR</sequence>
<evidence type="ECO:0000313" key="2">
    <source>
        <dbReference type="Proteomes" id="UP000595448"/>
    </source>
</evidence>
<reference evidence="1 2" key="1">
    <citation type="submission" date="2021-01" db="EMBL/GenBank/DDBJ databases">
        <title>Brevundimonas vitis sp. nov., an bacterium isolated from grape (Vitis vinifera).</title>
        <authorList>
            <person name="Jiang L."/>
            <person name="Lee J."/>
        </authorList>
    </citation>
    <scope>NUCLEOTIDE SEQUENCE [LARGE SCALE GENOMIC DNA]</scope>
    <source>
        <strain evidence="1 2">GRTSA-9</strain>
    </source>
</reference>
<organism evidence="1 2">
    <name type="scientific">Brevundimonas vitisensis</name>
    <dbReference type="NCBI Taxonomy" id="2800818"/>
    <lineage>
        <taxon>Bacteria</taxon>
        <taxon>Pseudomonadati</taxon>
        <taxon>Pseudomonadota</taxon>
        <taxon>Alphaproteobacteria</taxon>
        <taxon>Caulobacterales</taxon>
        <taxon>Caulobacteraceae</taxon>
        <taxon>Brevundimonas</taxon>
    </lineage>
</organism>
<gene>
    <name evidence="1" type="ORF">JIP62_10545</name>
</gene>
<dbReference type="Proteomes" id="UP000595448">
    <property type="component" value="Chromosome"/>
</dbReference>
<accession>A0ABX7BJN0</accession>
<evidence type="ECO:0000313" key="1">
    <source>
        <dbReference type="EMBL" id="QQQ17771.1"/>
    </source>
</evidence>
<proteinExistence type="predicted"/>